<dbReference type="GO" id="GO:0032259">
    <property type="term" value="P:methylation"/>
    <property type="evidence" value="ECO:0007669"/>
    <property type="project" value="UniProtKB-KW"/>
</dbReference>
<dbReference type="CDD" id="cd10527">
    <property type="entry name" value="SET_LSMT"/>
    <property type="match status" value="1"/>
</dbReference>
<dbReference type="SUPFAM" id="SSF81822">
    <property type="entry name" value="RuBisCo LSMT C-terminal, substrate-binding domain"/>
    <property type="match status" value="1"/>
</dbReference>
<dbReference type="InterPro" id="IPR050600">
    <property type="entry name" value="SETD3_SETD6_MTase"/>
</dbReference>
<dbReference type="Gene3D" id="3.90.1410.10">
    <property type="entry name" value="set domain protein methyltransferase, domain 1"/>
    <property type="match status" value="1"/>
</dbReference>
<feature type="compositionally biased region" description="Basic and acidic residues" evidence="4">
    <location>
        <begin position="309"/>
        <end position="328"/>
    </location>
</feature>
<proteinExistence type="predicted"/>
<dbReference type="AlphaFoldDB" id="K8EAS6"/>
<keyword evidence="1" id="KW-0489">Methyltransferase</keyword>
<keyword evidence="2" id="KW-0808">Transferase</keyword>
<dbReference type="Gene3D" id="3.90.1420.10">
    <property type="entry name" value="Rubisco LSMT, substrate-binding domain"/>
    <property type="match status" value="1"/>
</dbReference>
<dbReference type="PANTHER" id="PTHR13271">
    <property type="entry name" value="UNCHARACTERIZED PUTATIVE METHYLTRANSFERASE"/>
    <property type="match status" value="1"/>
</dbReference>
<keyword evidence="6" id="KW-1185">Reference proteome</keyword>
<evidence type="ECO:0000313" key="6">
    <source>
        <dbReference type="Proteomes" id="UP000198341"/>
    </source>
</evidence>
<evidence type="ECO:0000313" key="5">
    <source>
        <dbReference type="EMBL" id="CCO14844.1"/>
    </source>
</evidence>
<dbReference type="RefSeq" id="XP_007514604.1">
    <property type="nucleotide sequence ID" value="XM_007514542.1"/>
</dbReference>
<gene>
    <name evidence="5" type="ORF">Bathy02g00450</name>
</gene>
<dbReference type="GeneID" id="19017159"/>
<feature type="region of interest" description="Disordered" evidence="4">
    <location>
        <begin position="305"/>
        <end position="328"/>
    </location>
</feature>
<evidence type="ECO:0000256" key="1">
    <source>
        <dbReference type="ARBA" id="ARBA00022603"/>
    </source>
</evidence>
<evidence type="ECO:0000256" key="4">
    <source>
        <dbReference type="SAM" id="MobiDB-lite"/>
    </source>
</evidence>
<reference evidence="5 6" key="1">
    <citation type="submission" date="2011-10" db="EMBL/GenBank/DDBJ databases">
        <authorList>
            <person name="Genoscope - CEA"/>
        </authorList>
    </citation>
    <scope>NUCLEOTIDE SEQUENCE [LARGE SCALE GENOMIC DNA]</scope>
    <source>
        <strain evidence="5 6">RCC 1105</strain>
    </source>
</reference>
<dbReference type="InterPro" id="IPR036464">
    <property type="entry name" value="Rubisco_LSMT_subst-bd_sf"/>
</dbReference>
<organism evidence="5 6">
    <name type="scientific">Bathycoccus prasinos</name>
    <dbReference type="NCBI Taxonomy" id="41875"/>
    <lineage>
        <taxon>Eukaryota</taxon>
        <taxon>Viridiplantae</taxon>
        <taxon>Chlorophyta</taxon>
        <taxon>Mamiellophyceae</taxon>
        <taxon>Mamiellales</taxon>
        <taxon>Bathycoccaceae</taxon>
        <taxon>Bathycoccus</taxon>
    </lineage>
</organism>
<feature type="region of interest" description="Disordered" evidence="4">
    <location>
        <begin position="57"/>
        <end position="79"/>
    </location>
</feature>
<dbReference type="EMBL" id="FO082277">
    <property type="protein sequence ID" value="CCO14844.1"/>
    <property type="molecule type" value="Genomic_DNA"/>
</dbReference>
<accession>K8EAS6</accession>
<keyword evidence="3" id="KW-0949">S-adenosyl-L-methionine</keyword>
<feature type="compositionally biased region" description="Acidic residues" evidence="4">
    <location>
        <begin position="60"/>
        <end position="71"/>
    </location>
</feature>
<dbReference type="OrthoDB" id="341421at2759"/>
<evidence type="ECO:0000256" key="2">
    <source>
        <dbReference type="ARBA" id="ARBA00022679"/>
    </source>
</evidence>
<name>K8EAS6_9CHLO</name>
<dbReference type="KEGG" id="bpg:Bathy02g00450"/>
<dbReference type="InterPro" id="IPR046341">
    <property type="entry name" value="SET_dom_sf"/>
</dbReference>
<protein>
    <submittedName>
        <fullName evidence="5">Set domain protein</fullName>
    </submittedName>
</protein>
<dbReference type="Proteomes" id="UP000198341">
    <property type="component" value="Chromosome 2"/>
</dbReference>
<sequence>MSLDTTTTTTATTLAGNKNDRRLQEFILWCEQKGCELSKVHIKSIDAYKVETPKGHLALLDDDDDDDDETGGGEKEFDRRVYCRTADDDDDNNNSNTNVDAPTKTTMIKKGERILFVPFACCVGTQGLRVGTGGDSLPPFEQATSSERLAAELLRQRDLKEKSEFYPYINALPKVIDSPTCGTWTTEEIKEMQFADAIGTCAKTLARDSVNVEMHFKKEETTATRSCRNWTKKEWAWAMANARSRAVEIDADIGDVGNKEGRMPPSGAFVAPFIDMCNHTHVDPAAFWRPAYSEKKKKEIEGMNLKTTSQHEEAPSEQEQEKNKPDGVELVARRDLEPGDEITVSYAVADSDTFLLFGGFVTESRNPRDTVELWRTLPESATWLSEKLVDAGSSEQNAMAIPLEYSKGVAYAIVEQRRQHILEAMGQNKADVNKFDWDKSGLDESIRAGWNFARDEAHHAMFSFIVQNVMQPDNDNDQLYRQVLIGRITELLQSLPTSMEEDVQIMEQCVSLLDNNDNNNNNDNETRLKALRLKTVCRYRGQKKAILHQWLNFLAKDEMPRDLTAIKNQVKAKEATSSAADELAAML</sequence>
<dbReference type="SUPFAM" id="SSF82199">
    <property type="entry name" value="SET domain"/>
    <property type="match status" value="1"/>
</dbReference>
<evidence type="ECO:0000256" key="3">
    <source>
        <dbReference type="ARBA" id="ARBA00022691"/>
    </source>
</evidence>
<dbReference type="GO" id="GO:0016279">
    <property type="term" value="F:protein-lysine N-methyltransferase activity"/>
    <property type="evidence" value="ECO:0007669"/>
    <property type="project" value="TreeGrafter"/>
</dbReference>